<protein>
    <submittedName>
        <fullName evidence="2">Oocyst wall 8</fullName>
    </submittedName>
</protein>
<evidence type="ECO:0000313" key="3">
    <source>
        <dbReference type="Proteomes" id="UP001311799"/>
    </source>
</evidence>
<dbReference type="InterPro" id="IPR009030">
    <property type="entry name" value="Growth_fac_rcpt_cys_sf"/>
</dbReference>
<evidence type="ECO:0000313" key="2">
    <source>
        <dbReference type="EMBL" id="KAK6589615.1"/>
    </source>
</evidence>
<keyword evidence="3" id="KW-1185">Reference proteome</keyword>
<dbReference type="SUPFAM" id="SSF57184">
    <property type="entry name" value="Growth factor receptor domain"/>
    <property type="match status" value="1"/>
</dbReference>
<keyword evidence="1" id="KW-0732">Signal</keyword>
<reference evidence="2 3" key="1">
    <citation type="submission" date="2023-10" db="EMBL/GenBank/DDBJ databases">
        <title>Comparative genomics analysis reveals potential genetic determinants of host preference in Cryptosporidium xiaoi.</title>
        <authorList>
            <person name="Xiao L."/>
            <person name="Li J."/>
        </authorList>
    </citation>
    <scope>NUCLEOTIDE SEQUENCE [LARGE SCALE GENOMIC DNA]</scope>
    <source>
        <strain evidence="2 3">52996</strain>
    </source>
</reference>
<dbReference type="Proteomes" id="UP001311799">
    <property type="component" value="Unassembled WGS sequence"/>
</dbReference>
<gene>
    <name evidence="2" type="ORF">RS030_114</name>
</gene>
<name>A0AAV9XZF7_9CRYT</name>
<sequence length="444" mass="48960">MLTYKKISKLLMVSILPISCLAGDHHHHHHNTVAIVNVPSMICPSGYTLNTSKQCVGKEEIAPERTCPNGGILTDEFNCMKTTSPIMKCPFQYILVGENMCQRNVEVEPIAICPDGYTITDGQMCTGSKTVPPIKKCLEGILNELQTECILQKSVTPIGECPSSEYTLISNERCAREILYDCTPATMAYTTGHHGHHGHGGHGHHNNYVIPQKVVSRTCSKTESIPAKLICPEGSVKNPTGFDCLYTTISEPTITCSNGSMVGKGECIEVVTVPAELQCPKTEIKQVNEFYDGKLYSLKNTSNNITLKGIGYGSQYVYNQNDANYNQPKAIITRRLGKRGGGSHHHHYGYYPIQRTYVEPIITQEIPKKKCYETETVPGELTCPVGYFEKAEKGMCKSIVPSSLTCPPDSVLASNGYCMRTVIAQPTVISQQQEVIQTHGHHHH</sequence>
<comment type="caution">
    <text evidence="2">The sequence shown here is derived from an EMBL/GenBank/DDBJ whole genome shotgun (WGS) entry which is preliminary data.</text>
</comment>
<feature type="signal peptide" evidence="1">
    <location>
        <begin position="1"/>
        <end position="22"/>
    </location>
</feature>
<feature type="chain" id="PRO_5043877836" evidence="1">
    <location>
        <begin position="23"/>
        <end position="444"/>
    </location>
</feature>
<proteinExistence type="predicted"/>
<dbReference type="EMBL" id="JAWDEY010000011">
    <property type="protein sequence ID" value="KAK6589615.1"/>
    <property type="molecule type" value="Genomic_DNA"/>
</dbReference>
<dbReference type="AlphaFoldDB" id="A0AAV9XZF7"/>
<organism evidence="2 3">
    <name type="scientific">Cryptosporidium xiaoi</name>
    <dbReference type="NCBI Taxonomy" id="659607"/>
    <lineage>
        <taxon>Eukaryota</taxon>
        <taxon>Sar</taxon>
        <taxon>Alveolata</taxon>
        <taxon>Apicomplexa</taxon>
        <taxon>Conoidasida</taxon>
        <taxon>Coccidia</taxon>
        <taxon>Eucoccidiorida</taxon>
        <taxon>Eimeriorina</taxon>
        <taxon>Cryptosporidiidae</taxon>
        <taxon>Cryptosporidium</taxon>
    </lineage>
</organism>
<accession>A0AAV9XZF7</accession>
<evidence type="ECO:0000256" key="1">
    <source>
        <dbReference type="SAM" id="SignalP"/>
    </source>
</evidence>